<organism evidence="1 2">
    <name type="scientific">Bergeyella zoohelcum</name>
    <dbReference type="NCBI Taxonomy" id="1015"/>
    <lineage>
        <taxon>Bacteria</taxon>
        <taxon>Pseudomonadati</taxon>
        <taxon>Bacteroidota</taxon>
        <taxon>Flavobacteriia</taxon>
        <taxon>Flavobacteriales</taxon>
        <taxon>Weeksellaceae</taxon>
        <taxon>Bergeyella</taxon>
    </lineage>
</organism>
<dbReference type="Proteomes" id="UP000255515">
    <property type="component" value="Unassembled WGS sequence"/>
</dbReference>
<reference evidence="1 2" key="1">
    <citation type="submission" date="2018-06" db="EMBL/GenBank/DDBJ databases">
        <authorList>
            <consortium name="Pathogen Informatics"/>
            <person name="Doyle S."/>
        </authorList>
    </citation>
    <scope>NUCLEOTIDE SEQUENCE [LARGE SCALE GENOMIC DNA]</scope>
    <source>
        <strain evidence="1 2">NCTC11661</strain>
    </source>
</reference>
<gene>
    <name evidence="1" type="ORF">NCTC11661_02301</name>
</gene>
<protein>
    <submittedName>
        <fullName evidence="1">Uncharacterized protein</fullName>
    </submittedName>
</protein>
<dbReference type="AlphaFoldDB" id="A0A380ZVX2"/>
<dbReference type="EMBL" id="UFTJ01000005">
    <property type="protein sequence ID" value="SUV53154.1"/>
    <property type="molecule type" value="Genomic_DNA"/>
</dbReference>
<evidence type="ECO:0000313" key="1">
    <source>
        <dbReference type="EMBL" id="SUV53154.1"/>
    </source>
</evidence>
<proteinExistence type="predicted"/>
<accession>A0A380ZVX2</accession>
<name>A0A380ZVX2_9FLAO</name>
<dbReference type="RefSeq" id="WP_002688495.1">
    <property type="nucleotide sequence ID" value="NZ_UFTJ01000005.1"/>
</dbReference>
<evidence type="ECO:0000313" key="2">
    <source>
        <dbReference type="Proteomes" id="UP000255515"/>
    </source>
</evidence>
<sequence>MKLKKRLRIENATSFKLEYTDDGEVMKSKVFKTYKAMEQFHSRQKHFTYMDYNRYALIDEKWHRFIKLPSPFIFEGNLKVINKNFEDFNLQKENNEDF</sequence>